<dbReference type="PANTHER" id="PTHR23080">
    <property type="entry name" value="THAP DOMAIN PROTEIN"/>
    <property type="match status" value="1"/>
</dbReference>
<comment type="caution">
    <text evidence="5">The sequence shown here is derived from an EMBL/GenBank/DDBJ whole genome shotgun (WGS) entry which is preliminary data.</text>
</comment>
<dbReference type="GO" id="GO:0071897">
    <property type="term" value="P:DNA biosynthetic process"/>
    <property type="evidence" value="ECO:0007669"/>
    <property type="project" value="UniProtKB-ARBA"/>
</dbReference>
<dbReference type="InterPro" id="IPR027806">
    <property type="entry name" value="HARBI1_dom"/>
</dbReference>
<dbReference type="Pfam" id="PF00078">
    <property type="entry name" value="RVT_1"/>
    <property type="match status" value="1"/>
</dbReference>
<dbReference type="SUPFAM" id="SSF56672">
    <property type="entry name" value="DNA/RNA polymerases"/>
    <property type="match status" value="1"/>
</dbReference>
<dbReference type="PROSITE" id="PS50878">
    <property type="entry name" value="RT_POL"/>
    <property type="match status" value="1"/>
</dbReference>
<dbReference type="Proteomes" id="UP000786811">
    <property type="component" value="Unassembled WGS sequence"/>
</dbReference>
<evidence type="ECO:0000313" key="5">
    <source>
        <dbReference type="EMBL" id="CAG5075373.1"/>
    </source>
</evidence>
<dbReference type="InterPro" id="IPR043502">
    <property type="entry name" value="DNA/RNA_pol_sf"/>
</dbReference>
<feature type="region of interest" description="Disordered" evidence="3">
    <location>
        <begin position="510"/>
        <end position="530"/>
    </location>
</feature>
<dbReference type="EMBL" id="CAJNRD030001116">
    <property type="protein sequence ID" value="CAG5075373.1"/>
    <property type="molecule type" value="Genomic_DNA"/>
</dbReference>
<dbReference type="CDD" id="cd01650">
    <property type="entry name" value="RT_nLTR_like"/>
    <property type="match status" value="1"/>
</dbReference>
<dbReference type="InterPro" id="IPR000477">
    <property type="entry name" value="RT_dom"/>
</dbReference>
<evidence type="ECO:0000313" key="6">
    <source>
        <dbReference type="Proteomes" id="UP000786811"/>
    </source>
</evidence>
<keyword evidence="6" id="KW-1185">Reference proteome</keyword>
<accession>A0A8J2E2S6</accession>
<reference evidence="5" key="1">
    <citation type="submission" date="2021-04" db="EMBL/GenBank/DDBJ databases">
        <authorList>
            <person name="Chebbi M.A.C M."/>
        </authorList>
    </citation>
    <scope>NUCLEOTIDE SEQUENCE</scope>
</reference>
<protein>
    <recommendedName>
        <fullName evidence="4">Reverse transcriptase domain-containing protein</fullName>
    </recommendedName>
</protein>
<dbReference type="Pfam" id="PF13359">
    <property type="entry name" value="DDE_Tnp_4"/>
    <property type="match status" value="1"/>
</dbReference>
<dbReference type="PANTHER" id="PTHR23080:SF141">
    <property type="entry name" value="TRANSPOSASE HELIX-TURN-HELIX DOMAIN-CONTAINING PROTEIN"/>
    <property type="match status" value="1"/>
</dbReference>
<dbReference type="OrthoDB" id="7700451at2759"/>
<sequence length="798" mass="90881">MFMLHKKGDPSDPANYRGLAMINVITKVFTSIIKKRIVTWIERTGVLPEEQAGQAVDQAYDQAILQVRSERLLSGAFEVTEGVLQGEILSPILFILYLSDIVDFFRSREALGIQINNVYDLLMLLYADDLVILARTINELKKSLKILEEYCTCNFLIVNINKTKIMHFRRGGPREKRSLLLNGKTIEWVDEYIYLGVPFTSSTLGLTAAKAASQKAQSAAGAGLATLANIKAESWQGTLRIFDAIVASTLLYASHLWGLRYLDLLEKSQLSFFKRLLLLPSGTPSAALKHELDMANVKTRVLRSALGWISKILDMGDHRIPKIFYNRLLQLSDTPSTDLKYNWIAQLKPLLELGNAPSTIWFSHSSSHWKRLTPKILDSFTAHLRRLDLNIIEDKTSCQVNIPRELGAPTASYLINSSLYTARVIAQARLANNHYYRFSFKRMHFGLDPQLPCSICNLHEKENLAHIFLICPIYNPYRDHFLSSLLSSLTPDVDDDNLLHLHLLYDPRPSTIPKDRKRQQRCVDENSSTGKNKRQKLTCFTATDDELITGQTDNKNASSHQEIQLNIDLSSEPENYNNFVTPNNAELVVEPPMQTVSTCDADSQTEEDTEVKQLKKCIECLEKKLESEAFDVDSCRNNVKKFKYYTGLKPEDFDTLWKFLGPPVAESLRKWLTTEPKTNRESSRTQTKVSLKNQLFLTKFKNIRVIIDCFEWNMQKSKNFNQQGNTYSSYKSHNTVKFLVEIISTGGFCFLSDGFEGRISDKEITIKSGLFNYIKQGDSIIADRGFNLEELCNKQSDH</sequence>
<evidence type="ECO:0000256" key="1">
    <source>
        <dbReference type="ARBA" id="ARBA00001968"/>
    </source>
</evidence>
<name>A0A8J2E2S6_COTCN</name>
<evidence type="ECO:0000256" key="2">
    <source>
        <dbReference type="ARBA" id="ARBA00022723"/>
    </source>
</evidence>
<organism evidence="5 6">
    <name type="scientific">Cotesia congregata</name>
    <name type="common">Parasitoid wasp</name>
    <name type="synonym">Apanteles congregatus</name>
    <dbReference type="NCBI Taxonomy" id="51543"/>
    <lineage>
        <taxon>Eukaryota</taxon>
        <taxon>Metazoa</taxon>
        <taxon>Ecdysozoa</taxon>
        <taxon>Arthropoda</taxon>
        <taxon>Hexapoda</taxon>
        <taxon>Insecta</taxon>
        <taxon>Pterygota</taxon>
        <taxon>Neoptera</taxon>
        <taxon>Endopterygota</taxon>
        <taxon>Hymenoptera</taxon>
        <taxon>Apocrita</taxon>
        <taxon>Ichneumonoidea</taxon>
        <taxon>Braconidae</taxon>
        <taxon>Microgastrinae</taxon>
        <taxon>Cotesia</taxon>
    </lineage>
</organism>
<proteinExistence type="predicted"/>
<feature type="domain" description="Reverse transcriptase" evidence="4">
    <location>
        <begin position="1"/>
        <end position="186"/>
    </location>
</feature>
<gene>
    <name evidence="5" type="ORF">HICCMSTLAB_LOCUS1527</name>
</gene>
<evidence type="ECO:0000259" key="4">
    <source>
        <dbReference type="PROSITE" id="PS50878"/>
    </source>
</evidence>
<evidence type="ECO:0000256" key="3">
    <source>
        <dbReference type="SAM" id="MobiDB-lite"/>
    </source>
</evidence>
<dbReference type="AlphaFoldDB" id="A0A8J2E2S6"/>
<dbReference type="GO" id="GO:0046872">
    <property type="term" value="F:metal ion binding"/>
    <property type="evidence" value="ECO:0007669"/>
    <property type="project" value="UniProtKB-KW"/>
</dbReference>
<comment type="cofactor">
    <cofactor evidence="1">
        <name>a divalent metal cation</name>
        <dbReference type="ChEBI" id="CHEBI:60240"/>
    </cofactor>
</comment>
<keyword evidence="2" id="KW-0479">Metal-binding</keyword>